<comment type="caution">
    <text evidence="1">The sequence shown here is derived from an EMBL/GenBank/DDBJ whole genome shotgun (WGS) entry which is preliminary data.</text>
</comment>
<reference evidence="1 2" key="1">
    <citation type="journal article" date="2014" name="FEMS Microbiol. Lett.">
        <title>Draft genome sequences of three Holospora species (Holospora obtusa, Holospora undulata, and Holospora elegans), endonuclear symbiotic bacteria of the ciliate Paramecium caudatum.</title>
        <authorList>
            <person name="Dohra H."/>
            <person name="Tanaka K."/>
            <person name="Suzuki T."/>
            <person name="Fujishima M."/>
            <person name="Suzuki H."/>
        </authorList>
    </citation>
    <scope>NUCLEOTIDE SEQUENCE [LARGE SCALE GENOMIC DNA]</scope>
    <source>
        <strain evidence="1 2">E1</strain>
    </source>
</reference>
<evidence type="ECO:0000313" key="2">
    <source>
        <dbReference type="Proteomes" id="UP000024842"/>
    </source>
</evidence>
<sequence>MSEILFSDNFLLAKNFLDTVFVFSKLKKGKKFKYNDFFSFMRSIMLSKNSDCAKEVLKTANLKEKISEFSGPDFVDFLDFVLSSQEANFSDKVFQACDLEKRVKDFSSTLKQHSITKKLFQTLARNNNAESAEEMYLIDDGTRTAVSYSSFQGSKLTFSNEDFMDLIRSILRSKNVSLAKKALQSIDLKKVADKLEGIDCSFWYLPSFMHKILSLLRKLFKL</sequence>
<proteinExistence type="predicted"/>
<dbReference type="AlphaFoldDB" id="A0A023E072"/>
<dbReference type="RefSeq" id="WP_035545694.1">
    <property type="nucleotide sequence ID" value="NZ_BAUP01000146.1"/>
</dbReference>
<keyword evidence="2" id="KW-1185">Reference proteome</keyword>
<dbReference type="Proteomes" id="UP000024842">
    <property type="component" value="Unassembled WGS sequence"/>
</dbReference>
<organism evidence="1 2">
    <name type="scientific">Holospora elegans E1</name>
    <dbReference type="NCBI Taxonomy" id="1427503"/>
    <lineage>
        <taxon>Bacteria</taxon>
        <taxon>Pseudomonadati</taxon>
        <taxon>Pseudomonadota</taxon>
        <taxon>Alphaproteobacteria</taxon>
        <taxon>Holosporales</taxon>
        <taxon>Holosporaceae</taxon>
        <taxon>Holospora</taxon>
    </lineage>
</organism>
<protein>
    <submittedName>
        <fullName evidence="1">Uncharacterized protein</fullName>
    </submittedName>
</protein>
<evidence type="ECO:0000313" key="1">
    <source>
        <dbReference type="EMBL" id="GAJ46825.1"/>
    </source>
</evidence>
<dbReference type="STRING" id="1427503.HE1_01167"/>
<name>A0A023E072_9PROT</name>
<accession>A0A023E072</accession>
<gene>
    <name evidence="1" type="ORF">HE1_01167</name>
</gene>
<dbReference type="EMBL" id="BAUP01000146">
    <property type="protein sequence ID" value="GAJ46825.1"/>
    <property type="molecule type" value="Genomic_DNA"/>
</dbReference>